<accession>A0ABW3LHB5</accession>
<keyword evidence="3" id="KW-1185">Reference proteome</keyword>
<evidence type="ECO:0000259" key="1">
    <source>
        <dbReference type="Pfam" id="PF01636"/>
    </source>
</evidence>
<reference evidence="3" key="1">
    <citation type="journal article" date="2019" name="Int. J. Syst. Evol. Microbiol.">
        <title>The Global Catalogue of Microorganisms (GCM) 10K type strain sequencing project: providing services to taxonomists for standard genome sequencing and annotation.</title>
        <authorList>
            <consortium name="The Broad Institute Genomics Platform"/>
            <consortium name="The Broad Institute Genome Sequencing Center for Infectious Disease"/>
            <person name="Wu L."/>
            <person name="Ma J."/>
        </authorList>
    </citation>
    <scope>NUCLEOTIDE SEQUENCE [LARGE SCALE GENOMIC DNA]</scope>
    <source>
        <strain evidence="3">CCUG 56754</strain>
    </source>
</reference>
<name>A0ABW3LHB5_9BACI</name>
<dbReference type="Pfam" id="PF01636">
    <property type="entry name" value="APH"/>
    <property type="match status" value="1"/>
</dbReference>
<dbReference type="RefSeq" id="WP_390360177.1">
    <property type="nucleotide sequence ID" value="NZ_JBHTKJ010000011.1"/>
</dbReference>
<evidence type="ECO:0000313" key="2">
    <source>
        <dbReference type="EMBL" id="MFD1037791.1"/>
    </source>
</evidence>
<dbReference type="SUPFAM" id="SSF56112">
    <property type="entry name" value="Protein kinase-like (PK-like)"/>
    <property type="match status" value="1"/>
</dbReference>
<feature type="domain" description="Aminoglycoside phosphotransferase" evidence="1">
    <location>
        <begin position="9"/>
        <end position="53"/>
    </location>
</feature>
<dbReference type="Gene3D" id="3.90.1200.10">
    <property type="match status" value="1"/>
</dbReference>
<evidence type="ECO:0000313" key="3">
    <source>
        <dbReference type="Proteomes" id="UP001597040"/>
    </source>
</evidence>
<gene>
    <name evidence="2" type="ORF">ACFQ3N_05125</name>
</gene>
<organism evidence="2 3">
    <name type="scientific">Virgibacillus byunsanensis</name>
    <dbReference type="NCBI Taxonomy" id="570945"/>
    <lineage>
        <taxon>Bacteria</taxon>
        <taxon>Bacillati</taxon>
        <taxon>Bacillota</taxon>
        <taxon>Bacilli</taxon>
        <taxon>Bacillales</taxon>
        <taxon>Bacillaceae</taxon>
        <taxon>Virgibacillus</taxon>
    </lineage>
</organism>
<dbReference type="EMBL" id="JBHTKJ010000011">
    <property type="protein sequence ID" value="MFD1037791.1"/>
    <property type="molecule type" value="Genomic_DNA"/>
</dbReference>
<comment type="caution">
    <text evidence="2">The sequence shown here is derived from an EMBL/GenBank/DDBJ whole genome shotgun (WGS) entry which is preliminary data.</text>
</comment>
<dbReference type="InterPro" id="IPR011009">
    <property type="entry name" value="Kinase-like_dom_sf"/>
</dbReference>
<sequence length="106" mass="12163">MVSENKGHFEVTGIIDWEFAFAGPVHVDIGNMLRYENIPYFTEFEQAFMEGLQSSGIALQHDWKKVAKLVDLIALCDLLNNSYGGVNRVKDIKHIVTQTIENWKDY</sequence>
<protein>
    <submittedName>
        <fullName evidence="2">Phosphotransferase</fullName>
    </submittedName>
</protein>
<proteinExistence type="predicted"/>
<dbReference type="Proteomes" id="UP001597040">
    <property type="component" value="Unassembled WGS sequence"/>
</dbReference>
<dbReference type="InterPro" id="IPR002575">
    <property type="entry name" value="Aminoglycoside_PTrfase"/>
</dbReference>